<dbReference type="RefSeq" id="WP_104378481.1">
    <property type="nucleotide sequence ID" value="NZ_PSZC01000022.1"/>
</dbReference>
<comment type="caution">
    <text evidence="7">The sequence shown here is derived from an EMBL/GenBank/DDBJ whole genome shotgun (WGS) entry which is preliminary data.</text>
</comment>
<evidence type="ECO:0000313" key="8">
    <source>
        <dbReference type="Proteomes" id="UP000239874"/>
    </source>
</evidence>
<dbReference type="InterPro" id="IPR023772">
    <property type="entry name" value="DNA-bd_HTH_TetR-type_CS"/>
</dbReference>
<protein>
    <submittedName>
        <fullName evidence="7">TetR family transcriptional regulator</fullName>
    </submittedName>
</protein>
<sequence>MSENRSLRRASYGPSSPEIGARGTTTRRKIVDVSLVLFGELGFFNTSVEAIAKAAGVSRATLYQYFPGKDEIFLELMDECGSALLRVTRRIGPLGPTPTGFDNLNWWLGEWSWVFERYSTMFVQWANVAATESVVQPEIDRFVGKYQHQLANRLADAELDGLDPAFAAMAMMAVVHRVNLYLHTDRAHGRSVESVVDALSMFLQLVFFPDTPASVFDTLPLRVDSAQVITIPPIPAARGITIEEGTRDLSTRARHTVERLVAAGAAQFAARGYHRANVDDIVAAAGYARGTFYKYFNEKQDLLLTVSAEAEATAIALGDELRHLRPPDVDPAAFRGWLSRFVEFEAEFGGVIDVWIQRSTERGTEQSLVADLGAYGEAMTDSAILDFLSTVDRPDVPFDPIASVLIFRAIMERLARASQEIETPLNPDQIVDLMAAVIERGFFRQRHTEPQPSRASNSVDI</sequence>
<organism evidence="7 8">
    <name type="scientific">Nocardia nova</name>
    <dbReference type="NCBI Taxonomy" id="37330"/>
    <lineage>
        <taxon>Bacteria</taxon>
        <taxon>Bacillati</taxon>
        <taxon>Actinomycetota</taxon>
        <taxon>Actinomycetes</taxon>
        <taxon>Mycobacteriales</taxon>
        <taxon>Nocardiaceae</taxon>
        <taxon>Nocardia</taxon>
    </lineage>
</organism>
<dbReference type="SUPFAM" id="SSF46689">
    <property type="entry name" value="Homeodomain-like"/>
    <property type="match status" value="2"/>
</dbReference>
<dbReference type="InterPro" id="IPR001647">
    <property type="entry name" value="HTH_TetR"/>
</dbReference>
<keyword evidence="1" id="KW-0805">Transcription regulation</keyword>
<feature type="domain" description="HTH tetR-type" evidence="6">
    <location>
        <begin position="24"/>
        <end position="84"/>
    </location>
</feature>
<proteinExistence type="predicted"/>
<dbReference type="PROSITE" id="PS50977">
    <property type="entry name" value="HTH_TETR_2"/>
    <property type="match status" value="2"/>
</dbReference>
<evidence type="ECO:0000259" key="6">
    <source>
        <dbReference type="PROSITE" id="PS50977"/>
    </source>
</evidence>
<dbReference type="InterPro" id="IPR050109">
    <property type="entry name" value="HTH-type_TetR-like_transc_reg"/>
</dbReference>
<reference evidence="7 8" key="1">
    <citation type="submission" date="2018-02" db="EMBL/GenBank/DDBJ databases">
        <title>8 Nocardia nova and 1 Nocardia cyriacigeorgica strain used for evolution to TMP-SMX.</title>
        <authorList>
            <person name="Mehta H."/>
            <person name="Weng J."/>
            <person name="Shamoo Y."/>
        </authorList>
    </citation>
    <scope>NUCLEOTIDE SEQUENCE [LARGE SCALE GENOMIC DNA]</scope>
    <source>
        <strain evidence="7 8">MDA3139</strain>
    </source>
</reference>
<dbReference type="AlphaFoldDB" id="A0A2S6AJB3"/>
<dbReference type="Gene3D" id="1.10.357.10">
    <property type="entry name" value="Tetracycline Repressor, domain 2"/>
    <property type="match status" value="2"/>
</dbReference>
<dbReference type="PRINTS" id="PR00455">
    <property type="entry name" value="HTHTETR"/>
</dbReference>
<dbReference type="FunFam" id="1.10.10.60:FF:000141">
    <property type="entry name" value="TetR family transcriptional regulator"/>
    <property type="match status" value="1"/>
</dbReference>
<keyword evidence="3" id="KW-0804">Transcription</keyword>
<dbReference type="GO" id="GO:0003700">
    <property type="term" value="F:DNA-binding transcription factor activity"/>
    <property type="evidence" value="ECO:0007669"/>
    <property type="project" value="TreeGrafter"/>
</dbReference>
<feature type="domain" description="HTH tetR-type" evidence="6">
    <location>
        <begin position="254"/>
        <end position="314"/>
    </location>
</feature>
<feature type="DNA-binding region" description="H-T-H motif" evidence="4">
    <location>
        <begin position="277"/>
        <end position="296"/>
    </location>
</feature>
<dbReference type="GO" id="GO:0000976">
    <property type="term" value="F:transcription cis-regulatory region binding"/>
    <property type="evidence" value="ECO:0007669"/>
    <property type="project" value="TreeGrafter"/>
</dbReference>
<dbReference type="GO" id="GO:0045892">
    <property type="term" value="P:negative regulation of DNA-templated transcription"/>
    <property type="evidence" value="ECO:0007669"/>
    <property type="project" value="UniProtKB-ARBA"/>
</dbReference>
<dbReference type="OrthoDB" id="4364312at2"/>
<evidence type="ECO:0000256" key="5">
    <source>
        <dbReference type="SAM" id="MobiDB-lite"/>
    </source>
</evidence>
<dbReference type="PANTHER" id="PTHR30055:SF234">
    <property type="entry name" value="HTH-TYPE TRANSCRIPTIONAL REGULATOR BETI"/>
    <property type="match status" value="1"/>
</dbReference>
<feature type="DNA-binding region" description="H-T-H motif" evidence="4">
    <location>
        <begin position="47"/>
        <end position="66"/>
    </location>
</feature>
<keyword evidence="2 4" id="KW-0238">DNA-binding</keyword>
<dbReference type="PROSITE" id="PS01081">
    <property type="entry name" value="HTH_TETR_1"/>
    <property type="match status" value="1"/>
</dbReference>
<evidence type="ECO:0000256" key="2">
    <source>
        <dbReference type="ARBA" id="ARBA00023125"/>
    </source>
</evidence>
<dbReference type="PANTHER" id="PTHR30055">
    <property type="entry name" value="HTH-TYPE TRANSCRIPTIONAL REGULATOR RUTR"/>
    <property type="match status" value="1"/>
</dbReference>
<dbReference type="InterPro" id="IPR009057">
    <property type="entry name" value="Homeodomain-like_sf"/>
</dbReference>
<name>A0A2S6AJB3_9NOCA</name>
<dbReference type="Pfam" id="PF00440">
    <property type="entry name" value="TetR_N"/>
    <property type="match status" value="2"/>
</dbReference>
<evidence type="ECO:0000256" key="1">
    <source>
        <dbReference type="ARBA" id="ARBA00023015"/>
    </source>
</evidence>
<dbReference type="EMBL" id="PSZC01000022">
    <property type="protein sequence ID" value="PPJ35312.1"/>
    <property type="molecule type" value="Genomic_DNA"/>
</dbReference>
<dbReference type="Proteomes" id="UP000239874">
    <property type="component" value="Unassembled WGS sequence"/>
</dbReference>
<evidence type="ECO:0000313" key="7">
    <source>
        <dbReference type="EMBL" id="PPJ35312.1"/>
    </source>
</evidence>
<accession>A0A2S6AJB3</accession>
<gene>
    <name evidence="7" type="ORF">C5E45_25915</name>
</gene>
<evidence type="ECO:0000256" key="4">
    <source>
        <dbReference type="PROSITE-ProRule" id="PRU00335"/>
    </source>
</evidence>
<feature type="region of interest" description="Disordered" evidence="5">
    <location>
        <begin position="1"/>
        <end position="23"/>
    </location>
</feature>
<evidence type="ECO:0000256" key="3">
    <source>
        <dbReference type="ARBA" id="ARBA00023163"/>
    </source>
</evidence>